<dbReference type="RefSeq" id="WP_390305242.1">
    <property type="nucleotide sequence ID" value="NZ_JBHRRZ010000015.1"/>
</dbReference>
<dbReference type="SUPFAM" id="SSF52794">
    <property type="entry name" value="PTS system IIB component-like"/>
    <property type="match status" value="1"/>
</dbReference>
<evidence type="ECO:0000313" key="4">
    <source>
        <dbReference type="Proteomes" id="UP001595387"/>
    </source>
</evidence>
<accession>A0ABV7A695</accession>
<sequence>MKKVLVICGTGIATSTIVIEKLKKWLVQENLNDQVELHQGKVAEAVDKQKDYDFIVSTTIVPDHMKENVIDGVPLLSGMGDDEVYRSIRERI</sequence>
<dbReference type="GO" id="GO:0016740">
    <property type="term" value="F:transferase activity"/>
    <property type="evidence" value="ECO:0007669"/>
    <property type="project" value="UniProtKB-KW"/>
</dbReference>
<keyword evidence="4" id="KW-1185">Reference proteome</keyword>
<gene>
    <name evidence="3" type="ORF">ACFODW_08405</name>
</gene>
<dbReference type="InterPro" id="IPR013011">
    <property type="entry name" value="PTS_EIIB_2"/>
</dbReference>
<dbReference type="EC" id="2.7.1.-" evidence="3"/>
<protein>
    <submittedName>
        <fullName evidence="3">PTS sugar transporter subunit IIB</fullName>
        <ecNumber evidence="3">2.7.1.-</ecNumber>
    </submittedName>
</protein>
<evidence type="ECO:0000313" key="3">
    <source>
        <dbReference type="EMBL" id="MFC2948359.1"/>
    </source>
</evidence>
<dbReference type="Gene3D" id="3.40.50.2300">
    <property type="match status" value="1"/>
</dbReference>
<keyword evidence="3" id="KW-0813">Transport</keyword>
<dbReference type="Proteomes" id="UP001595387">
    <property type="component" value="Unassembled WGS sequence"/>
</dbReference>
<proteinExistence type="predicted"/>
<dbReference type="InterPro" id="IPR003501">
    <property type="entry name" value="PTS_EIIB_2/3"/>
</dbReference>
<dbReference type="EMBL" id="JBHRRZ010000015">
    <property type="protein sequence ID" value="MFC2948359.1"/>
    <property type="molecule type" value="Genomic_DNA"/>
</dbReference>
<keyword evidence="3" id="KW-0762">Sugar transport</keyword>
<organism evidence="3 4">
    <name type="scientific">Virgibacillus sediminis</name>
    <dbReference type="NCBI Taxonomy" id="202260"/>
    <lineage>
        <taxon>Bacteria</taxon>
        <taxon>Bacillati</taxon>
        <taxon>Bacillota</taxon>
        <taxon>Bacilli</taxon>
        <taxon>Bacillales</taxon>
        <taxon>Bacillaceae</taxon>
        <taxon>Virgibacillus</taxon>
    </lineage>
</organism>
<reference evidence="4" key="1">
    <citation type="journal article" date="2019" name="Int. J. Syst. Evol. Microbiol.">
        <title>The Global Catalogue of Microorganisms (GCM) 10K type strain sequencing project: providing services to taxonomists for standard genome sequencing and annotation.</title>
        <authorList>
            <consortium name="The Broad Institute Genomics Platform"/>
            <consortium name="The Broad Institute Genome Sequencing Center for Infectious Disease"/>
            <person name="Wu L."/>
            <person name="Ma J."/>
        </authorList>
    </citation>
    <scope>NUCLEOTIDE SEQUENCE [LARGE SCALE GENOMIC DNA]</scope>
    <source>
        <strain evidence="4">KCTC 13193</strain>
    </source>
</reference>
<dbReference type="Pfam" id="PF02302">
    <property type="entry name" value="PTS_IIB"/>
    <property type="match status" value="1"/>
</dbReference>
<evidence type="ECO:0000256" key="1">
    <source>
        <dbReference type="ARBA" id="ARBA00022679"/>
    </source>
</evidence>
<comment type="caution">
    <text evidence="3">The sequence shown here is derived from an EMBL/GenBank/DDBJ whole genome shotgun (WGS) entry which is preliminary data.</text>
</comment>
<dbReference type="InterPro" id="IPR036095">
    <property type="entry name" value="PTS_EIIB-like_sf"/>
</dbReference>
<feature type="domain" description="PTS EIIB type-2" evidence="2">
    <location>
        <begin position="2"/>
        <end position="92"/>
    </location>
</feature>
<keyword evidence="1 3" id="KW-0808">Transferase</keyword>
<name>A0ABV7A695_9BACI</name>
<dbReference type="CDD" id="cd05566">
    <property type="entry name" value="PTS_IIB_galactitol"/>
    <property type="match status" value="1"/>
</dbReference>
<dbReference type="PROSITE" id="PS51099">
    <property type="entry name" value="PTS_EIIB_TYPE_2"/>
    <property type="match status" value="1"/>
</dbReference>
<evidence type="ECO:0000259" key="2">
    <source>
        <dbReference type="PROSITE" id="PS51099"/>
    </source>
</evidence>